<feature type="region of interest" description="Disordered" evidence="1">
    <location>
        <begin position="19"/>
        <end position="46"/>
    </location>
</feature>
<accession>A0AAE0GSH9</accession>
<keyword evidence="3" id="KW-1185">Reference proteome</keyword>
<proteinExistence type="predicted"/>
<dbReference type="Proteomes" id="UP001190700">
    <property type="component" value="Unassembled WGS sequence"/>
</dbReference>
<evidence type="ECO:0000313" key="3">
    <source>
        <dbReference type="Proteomes" id="UP001190700"/>
    </source>
</evidence>
<protein>
    <submittedName>
        <fullName evidence="2">Uncharacterized protein</fullName>
    </submittedName>
</protein>
<evidence type="ECO:0000313" key="2">
    <source>
        <dbReference type="EMBL" id="KAK3283585.1"/>
    </source>
</evidence>
<sequence>MAAVMPHQFLRAKEVIECAEPGPSTPRQESEALTGRKRKKSVGRYQDHHHVFDAEKNSKRICSATDFASISLSTQYLQQRNRSRFSPEVAQERPEAETIEKTLTERLNEVVSPLDFQKPVKIKKIVLRLLKSLAALPRYEMLFSVWRKSRISSSGKSLSEGWYGIEVMDIEEVEALFWAILVSDPAVSEHEVSTIWLNAGTRHPITTVAEMLKISTREALKYVSSDCRYKWNIQQMPPELRARVIGEEVSKSGEYTRPVKPGLCQRIRLLNAGWANPATKEKLLKDAEAGDTSTAGLMQGPVRVVDADSSLSPETLMWTLKHEIDTLRRCLEGQPSSQEERFAAYRELERDDNEVMEPWCPAQF</sequence>
<name>A0AAE0GSH9_9CHLO</name>
<dbReference type="EMBL" id="LGRX02002710">
    <property type="protein sequence ID" value="KAK3283585.1"/>
    <property type="molecule type" value="Genomic_DNA"/>
</dbReference>
<evidence type="ECO:0000256" key="1">
    <source>
        <dbReference type="SAM" id="MobiDB-lite"/>
    </source>
</evidence>
<dbReference type="AlphaFoldDB" id="A0AAE0GSH9"/>
<reference evidence="2 3" key="1">
    <citation type="journal article" date="2015" name="Genome Biol. Evol.">
        <title>Comparative Genomics of a Bacterivorous Green Alga Reveals Evolutionary Causalities and Consequences of Phago-Mixotrophic Mode of Nutrition.</title>
        <authorList>
            <person name="Burns J.A."/>
            <person name="Paasch A."/>
            <person name="Narechania A."/>
            <person name="Kim E."/>
        </authorList>
    </citation>
    <scope>NUCLEOTIDE SEQUENCE [LARGE SCALE GENOMIC DNA]</scope>
    <source>
        <strain evidence="2 3">PLY_AMNH</strain>
    </source>
</reference>
<organism evidence="2 3">
    <name type="scientific">Cymbomonas tetramitiformis</name>
    <dbReference type="NCBI Taxonomy" id="36881"/>
    <lineage>
        <taxon>Eukaryota</taxon>
        <taxon>Viridiplantae</taxon>
        <taxon>Chlorophyta</taxon>
        <taxon>Pyramimonadophyceae</taxon>
        <taxon>Pyramimonadales</taxon>
        <taxon>Pyramimonadaceae</taxon>
        <taxon>Cymbomonas</taxon>
    </lineage>
</organism>
<gene>
    <name evidence="2" type="ORF">CYMTET_8732</name>
</gene>
<comment type="caution">
    <text evidence="2">The sequence shown here is derived from an EMBL/GenBank/DDBJ whole genome shotgun (WGS) entry which is preliminary data.</text>
</comment>